<reference evidence="1" key="1">
    <citation type="submission" date="2023-07" db="EMBL/GenBank/DDBJ databases">
        <title>Black Yeasts Isolated from many extreme environments.</title>
        <authorList>
            <person name="Coleine C."/>
            <person name="Stajich J.E."/>
            <person name="Selbmann L."/>
        </authorList>
    </citation>
    <scope>NUCLEOTIDE SEQUENCE</scope>
    <source>
        <strain evidence="1">CCFEE 5714</strain>
    </source>
</reference>
<organism evidence="1 2">
    <name type="scientific">Vermiconidia calcicola</name>
    <dbReference type="NCBI Taxonomy" id="1690605"/>
    <lineage>
        <taxon>Eukaryota</taxon>
        <taxon>Fungi</taxon>
        <taxon>Dikarya</taxon>
        <taxon>Ascomycota</taxon>
        <taxon>Pezizomycotina</taxon>
        <taxon>Dothideomycetes</taxon>
        <taxon>Dothideomycetidae</taxon>
        <taxon>Mycosphaerellales</taxon>
        <taxon>Extremaceae</taxon>
        <taxon>Vermiconidia</taxon>
    </lineage>
</organism>
<sequence>MSRPTAPVSRRSTKTEYIETDTGNKISRRAYIEGKQNIMLGGKTVIMAGVHLRGDLCRKPEPAAEGEKEKPNTTAISIGRSTVVSTNTTVRPPMRLHKGQMTFIPMRIGDNVFIGPNSHISSASISSHVYVGANCVLSPLCIVKESSKILPNTVVPPGMTVPAGTVVGGKPAKILGEVGDGWGQGGGGEGEEWVEGGDLRALVRSVK</sequence>
<evidence type="ECO:0000313" key="1">
    <source>
        <dbReference type="EMBL" id="KAK3722447.1"/>
    </source>
</evidence>
<dbReference type="Proteomes" id="UP001281147">
    <property type="component" value="Unassembled WGS sequence"/>
</dbReference>
<proteinExistence type="predicted"/>
<name>A0ACC3NVH7_9PEZI</name>
<keyword evidence="2" id="KW-1185">Reference proteome</keyword>
<protein>
    <submittedName>
        <fullName evidence="1">Uncharacterized protein</fullName>
    </submittedName>
</protein>
<accession>A0ACC3NVH7</accession>
<gene>
    <name evidence="1" type="ORF">LTR37_002439</name>
</gene>
<evidence type="ECO:0000313" key="2">
    <source>
        <dbReference type="Proteomes" id="UP001281147"/>
    </source>
</evidence>
<comment type="caution">
    <text evidence="1">The sequence shown here is derived from an EMBL/GenBank/DDBJ whole genome shotgun (WGS) entry which is preliminary data.</text>
</comment>
<dbReference type="EMBL" id="JAUTXU010000013">
    <property type="protein sequence ID" value="KAK3722447.1"/>
    <property type="molecule type" value="Genomic_DNA"/>
</dbReference>